<evidence type="ECO:0000256" key="10">
    <source>
        <dbReference type="RuleBase" id="RU000437"/>
    </source>
</evidence>
<dbReference type="PANTHER" id="PTHR11728:SF1">
    <property type="entry name" value="GLYCEROL-3-PHOSPHATE DEHYDROGENASE [NAD(+)] 2, CHLOROPLASTIC"/>
    <property type="match status" value="1"/>
</dbReference>
<feature type="binding site" evidence="9">
    <location>
        <position position="137"/>
    </location>
    <ligand>
        <name>sn-glycerol 3-phosphate</name>
        <dbReference type="ChEBI" id="CHEBI:57597"/>
    </ligand>
</feature>
<dbReference type="EMBL" id="JANGAC010000001">
    <property type="protein sequence ID" value="MCQ4921878.1"/>
    <property type="molecule type" value="Genomic_DNA"/>
</dbReference>
<dbReference type="InterPro" id="IPR006109">
    <property type="entry name" value="G3P_DH_NAD-dep_C"/>
</dbReference>
<dbReference type="RefSeq" id="WP_256310274.1">
    <property type="nucleotide sequence ID" value="NZ_JANGAC010000001.1"/>
</dbReference>
<name>A0ABT1S5Y1_9FIRM</name>
<keyword evidence="15" id="KW-1185">Reference proteome</keyword>
<evidence type="ECO:0000256" key="4">
    <source>
        <dbReference type="ARBA" id="ARBA00023002"/>
    </source>
</evidence>
<feature type="binding site" evidence="9">
    <location>
        <position position="107"/>
    </location>
    <ligand>
        <name>sn-glycerol 3-phosphate</name>
        <dbReference type="ChEBI" id="CHEBI:57597"/>
    </ligand>
</feature>
<evidence type="ECO:0000256" key="3">
    <source>
        <dbReference type="ARBA" id="ARBA00022857"/>
    </source>
</evidence>
<feature type="binding site" evidence="9">
    <location>
        <position position="254"/>
    </location>
    <ligand>
        <name>NADPH</name>
        <dbReference type="ChEBI" id="CHEBI:57783"/>
    </ligand>
</feature>
<dbReference type="InterPro" id="IPR011128">
    <property type="entry name" value="G3P_DH_NAD-dep_N"/>
</dbReference>
<feature type="binding site" evidence="9">
    <location>
        <position position="255"/>
    </location>
    <ligand>
        <name>sn-glycerol 3-phosphate</name>
        <dbReference type="ChEBI" id="CHEBI:57597"/>
    </ligand>
</feature>
<comment type="subcellular location">
    <subcellularLocation>
        <location evidence="9">Cytoplasm</location>
    </subcellularLocation>
</comment>
<dbReference type="InterPro" id="IPR008927">
    <property type="entry name" value="6-PGluconate_DH-like_C_sf"/>
</dbReference>
<dbReference type="InterPro" id="IPR036291">
    <property type="entry name" value="NAD(P)-bd_dom_sf"/>
</dbReference>
<dbReference type="PRINTS" id="PR00077">
    <property type="entry name" value="GPDHDRGNASE"/>
</dbReference>
<feature type="binding site" evidence="9">
    <location>
        <position position="254"/>
    </location>
    <ligand>
        <name>sn-glycerol 3-phosphate</name>
        <dbReference type="ChEBI" id="CHEBI:57597"/>
    </ligand>
</feature>
<protein>
    <recommendedName>
        <fullName evidence="9">Glycerol-3-phosphate dehydrogenase [NAD(P)+]</fullName>
        <ecNumber evidence="9">1.1.1.94</ecNumber>
    </recommendedName>
    <alternativeName>
        <fullName evidence="9">NAD(P)(+)-dependent glycerol-3-phosphate dehydrogenase</fullName>
    </alternativeName>
    <alternativeName>
        <fullName evidence="9">NAD(P)H-dependent dihydroxyacetone-phosphate reductase</fullName>
    </alternativeName>
</protein>
<dbReference type="Gene3D" id="1.10.1040.10">
    <property type="entry name" value="N-(1-d-carboxylethyl)-l-norvaline Dehydrogenase, domain 2"/>
    <property type="match status" value="1"/>
</dbReference>
<dbReference type="PROSITE" id="PS00957">
    <property type="entry name" value="NAD_G3PDH"/>
    <property type="match status" value="1"/>
</dbReference>
<proteinExistence type="inferred from homology"/>
<feature type="binding site" evidence="9">
    <location>
        <position position="33"/>
    </location>
    <ligand>
        <name>NADPH</name>
        <dbReference type="ChEBI" id="CHEBI:57783"/>
    </ligand>
</feature>
<dbReference type="EC" id="1.1.1.94" evidence="9"/>
<keyword evidence="8 9" id="KW-1208">Phospholipid metabolism</keyword>
<evidence type="ECO:0000256" key="8">
    <source>
        <dbReference type="ARBA" id="ARBA00023264"/>
    </source>
</evidence>
<dbReference type="SUPFAM" id="SSF48179">
    <property type="entry name" value="6-phosphogluconate dehydrogenase C-terminal domain-like"/>
    <property type="match status" value="1"/>
</dbReference>
<comment type="catalytic activity">
    <reaction evidence="9 11">
        <text>sn-glycerol 3-phosphate + NADP(+) = dihydroxyacetone phosphate + NADPH + H(+)</text>
        <dbReference type="Rhea" id="RHEA:11096"/>
        <dbReference type="ChEBI" id="CHEBI:15378"/>
        <dbReference type="ChEBI" id="CHEBI:57597"/>
        <dbReference type="ChEBI" id="CHEBI:57642"/>
        <dbReference type="ChEBI" id="CHEBI:57783"/>
        <dbReference type="ChEBI" id="CHEBI:58349"/>
        <dbReference type="EC" id="1.1.1.94"/>
    </reaction>
</comment>
<feature type="binding site" evidence="9">
    <location>
        <position position="135"/>
    </location>
    <ligand>
        <name>sn-glycerol 3-phosphate</name>
        <dbReference type="ChEBI" id="CHEBI:57597"/>
    </ligand>
</feature>
<evidence type="ECO:0000256" key="9">
    <source>
        <dbReference type="HAMAP-Rule" id="MF_00394"/>
    </source>
</evidence>
<comment type="function">
    <text evidence="9">Catalyzes the reduction of the glycolytic intermediate dihydroxyacetone phosphate (DHAP) to sn-glycerol 3-phosphate (G3P), the key precursor for phospholipid synthesis.</text>
</comment>
<evidence type="ECO:0000256" key="1">
    <source>
        <dbReference type="ARBA" id="ARBA00011009"/>
    </source>
</evidence>
<sequence length="342" mass="37597">MTEQIGILGGGSWGTALGILLANKGYGVQIWLRDKNQIEEMNNSRINKKYLPNTVLPSNLKLTNDLEEVNYKKDLIVLSVGTQGIREVLENSKPYIKRDQVIVNVSKGIENKTLLRISQIVEEIVPNSKYAIISGPSHAEEVAKDMPTTVVSASKDKEVAEYVQDLFITPSFRVYTNPDVIGVELGGALKNVIALGAGISDGLGWGDNTKAALMTRGIFEMARLGEKMGAQASTFLGLAGIGDLIVTCTSMHSRNRRAGILIGQGIKIDDAIRQIGMVVEGIKTAKSTFELSKKYNINMPITEEIYGVIYEGKDVKDSVSNLMIRDRKHEMENIVLENNNLW</sequence>
<evidence type="ECO:0000313" key="15">
    <source>
        <dbReference type="Proteomes" id="UP001524478"/>
    </source>
</evidence>
<comment type="caution">
    <text evidence="9">Lacks conserved residue(s) required for the propagation of feature annotation.</text>
</comment>
<dbReference type="PANTHER" id="PTHR11728">
    <property type="entry name" value="GLYCEROL-3-PHOSPHATE DEHYDROGENASE"/>
    <property type="match status" value="1"/>
</dbReference>
<feature type="binding site" evidence="9">
    <location>
        <position position="50"/>
    </location>
    <ligand>
        <name>NADPH</name>
        <dbReference type="ChEBI" id="CHEBI:57783"/>
    </ligand>
</feature>
<dbReference type="Proteomes" id="UP001524478">
    <property type="component" value="Unassembled WGS sequence"/>
</dbReference>
<feature type="binding site" evidence="9">
    <location>
        <position position="107"/>
    </location>
    <ligand>
        <name>NADPH</name>
        <dbReference type="ChEBI" id="CHEBI:57783"/>
    </ligand>
</feature>
<dbReference type="GO" id="GO:0047952">
    <property type="term" value="F:glycerol-3-phosphate dehydrogenase [NAD(P)+] activity"/>
    <property type="evidence" value="ECO:0007669"/>
    <property type="project" value="UniProtKB-EC"/>
</dbReference>
<dbReference type="NCBIfam" id="NF000942">
    <property type="entry name" value="PRK00094.1-4"/>
    <property type="match status" value="1"/>
</dbReference>
<keyword evidence="9" id="KW-0963">Cytoplasm</keyword>
<dbReference type="HAMAP" id="MF_00394">
    <property type="entry name" value="NAD_Glyc3P_dehydrog"/>
    <property type="match status" value="1"/>
</dbReference>
<evidence type="ECO:0000313" key="14">
    <source>
        <dbReference type="EMBL" id="MCQ4921878.1"/>
    </source>
</evidence>
<evidence type="ECO:0000256" key="7">
    <source>
        <dbReference type="ARBA" id="ARBA00023209"/>
    </source>
</evidence>
<feature type="binding site" evidence="9">
    <location>
        <position position="12"/>
    </location>
    <ligand>
        <name>NADPH</name>
        <dbReference type="ChEBI" id="CHEBI:57783"/>
    </ligand>
</feature>
<feature type="binding site" evidence="9">
    <location>
        <position position="243"/>
    </location>
    <ligand>
        <name>sn-glycerol 3-phosphate</name>
        <dbReference type="ChEBI" id="CHEBI:57597"/>
    </ligand>
</feature>
<evidence type="ECO:0000259" key="12">
    <source>
        <dbReference type="Pfam" id="PF01210"/>
    </source>
</evidence>
<keyword evidence="3 9" id="KW-0521">NADP</keyword>
<reference evidence="14 15" key="1">
    <citation type="submission" date="2022-06" db="EMBL/GenBank/DDBJ databases">
        <title>Isolation of gut microbiota from human fecal samples.</title>
        <authorList>
            <person name="Pamer E.G."/>
            <person name="Barat B."/>
            <person name="Waligurski E."/>
            <person name="Medina S."/>
            <person name="Paddock L."/>
            <person name="Mostad J."/>
        </authorList>
    </citation>
    <scope>NUCLEOTIDE SEQUENCE [LARGE SCALE GENOMIC DNA]</scope>
    <source>
        <strain evidence="14 15">DFI.7.95</strain>
    </source>
</reference>
<dbReference type="Pfam" id="PF07479">
    <property type="entry name" value="NAD_Gly3P_dh_C"/>
    <property type="match status" value="1"/>
</dbReference>
<dbReference type="Gene3D" id="3.40.50.720">
    <property type="entry name" value="NAD(P)-binding Rossmann-like Domain"/>
    <property type="match status" value="1"/>
</dbReference>
<keyword evidence="4 9" id="KW-0560">Oxidoreductase</keyword>
<dbReference type="PIRSF" id="PIRSF000114">
    <property type="entry name" value="Glycerol-3-P_dh"/>
    <property type="match status" value="1"/>
</dbReference>
<keyword evidence="6 9" id="KW-0443">Lipid metabolism</keyword>
<feature type="binding site" evidence="9">
    <location>
        <position position="13"/>
    </location>
    <ligand>
        <name>NADPH</name>
        <dbReference type="ChEBI" id="CHEBI:57783"/>
    </ligand>
</feature>
<feature type="domain" description="Glycerol-3-phosphate dehydrogenase NAD-dependent C-terminal" evidence="13">
    <location>
        <begin position="179"/>
        <end position="319"/>
    </location>
</feature>
<organism evidence="14 15">
    <name type="scientific">Tissierella carlieri</name>
    <dbReference type="NCBI Taxonomy" id="689904"/>
    <lineage>
        <taxon>Bacteria</taxon>
        <taxon>Bacillati</taxon>
        <taxon>Bacillota</taxon>
        <taxon>Tissierellia</taxon>
        <taxon>Tissierellales</taxon>
        <taxon>Tissierellaceae</taxon>
        <taxon>Tissierella</taxon>
    </lineage>
</organism>
<dbReference type="NCBIfam" id="NF000940">
    <property type="entry name" value="PRK00094.1-2"/>
    <property type="match status" value="1"/>
</dbReference>
<feature type="domain" description="Glycerol-3-phosphate dehydrogenase NAD-dependent N-terminal" evidence="12">
    <location>
        <begin position="4"/>
        <end position="159"/>
    </location>
</feature>
<feature type="binding site" evidence="9">
    <location>
        <position position="190"/>
    </location>
    <ligand>
        <name>sn-glycerol 3-phosphate</name>
        <dbReference type="ChEBI" id="CHEBI:57597"/>
    </ligand>
</feature>
<evidence type="ECO:0000256" key="5">
    <source>
        <dbReference type="ARBA" id="ARBA00023027"/>
    </source>
</evidence>
<dbReference type="InterPro" id="IPR013328">
    <property type="entry name" value="6PGD_dom2"/>
</dbReference>
<dbReference type="InterPro" id="IPR006168">
    <property type="entry name" value="G3P_DH_NAD-dep"/>
</dbReference>
<feature type="binding site" evidence="9">
    <location>
        <position position="280"/>
    </location>
    <ligand>
        <name>NADPH</name>
        <dbReference type="ChEBI" id="CHEBI:57783"/>
    </ligand>
</feature>
<feature type="binding site" evidence="9">
    <location>
        <position position="139"/>
    </location>
    <ligand>
        <name>NADPH</name>
        <dbReference type="ChEBI" id="CHEBI:57783"/>
    </ligand>
</feature>
<keyword evidence="2 9" id="KW-0444">Lipid biosynthesis</keyword>
<accession>A0ABT1S5Y1</accession>
<feature type="active site" description="Proton acceptor" evidence="9">
    <location>
        <position position="190"/>
    </location>
</feature>
<dbReference type="SUPFAM" id="SSF51735">
    <property type="entry name" value="NAD(P)-binding Rossmann-fold domains"/>
    <property type="match status" value="1"/>
</dbReference>
<dbReference type="NCBIfam" id="NF000941">
    <property type="entry name" value="PRK00094.1-3"/>
    <property type="match status" value="1"/>
</dbReference>
<keyword evidence="7 9" id="KW-0594">Phospholipid biosynthesis</keyword>
<comment type="caution">
    <text evidence="14">The sequence shown here is derived from an EMBL/GenBank/DDBJ whole genome shotgun (WGS) entry which is preliminary data.</text>
</comment>
<comment type="similarity">
    <text evidence="1 9 10">Belongs to the NAD-dependent glycerol-3-phosphate dehydrogenase family.</text>
</comment>
<feature type="binding site" evidence="9">
    <location>
        <position position="253"/>
    </location>
    <ligand>
        <name>sn-glycerol 3-phosphate</name>
        <dbReference type="ChEBI" id="CHEBI:57597"/>
    </ligand>
</feature>
<comment type="catalytic activity">
    <reaction evidence="9">
        <text>sn-glycerol 3-phosphate + NAD(+) = dihydroxyacetone phosphate + NADH + H(+)</text>
        <dbReference type="Rhea" id="RHEA:11092"/>
        <dbReference type="ChEBI" id="CHEBI:15378"/>
        <dbReference type="ChEBI" id="CHEBI:57540"/>
        <dbReference type="ChEBI" id="CHEBI:57597"/>
        <dbReference type="ChEBI" id="CHEBI:57642"/>
        <dbReference type="ChEBI" id="CHEBI:57945"/>
        <dbReference type="EC" id="1.1.1.94"/>
    </reaction>
</comment>
<feature type="binding site" evidence="9">
    <location>
        <position position="278"/>
    </location>
    <ligand>
        <name>NADPH</name>
        <dbReference type="ChEBI" id="CHEBI:57783"/>
    </ligand>
</feature>
<keyword evidence="5 9" id="KW-0520">NAD</keyword>
<dbReference type="Pfam" id="PF01210">
    <property type="entry name" value="NAD_Gly3P_dh_N"/>
    <property type="match status" value="1"/>
</dbReference>
<comment type="pathway">
    <text evidence="9">Membrane lipid metabolism; glycerophospholipid metabolism.</text>
</comment>
<evidence type="ECO:0000256" key="6">
    <source>
        <dbReference type="ARBA" id="ARBA00023098"/>
    </source>
</evidence>
<evidence type="ECO:0000256" key="2">
    <source>
        <dbReference type="ARBA" id="ARBA00022516"/>
    </source>
</evidence>
<evidence type="ECO:0000259" key="13">
    <source>
        <dbReference type="Pfam" id="PF07479"/>
    </source>
</evidence>
<keyword evidence="9" id="KW-0547">Nucleotide-binding</keyword>
<evidence type="ECO:0000256" key="11">
    <source>
        <dbReference type="RuleBase" id="RU000439"/>
    </source>
</evidence>
<gene>
    <name evidence="9" type="primary">gpsA</name>
    <name evidence="14" type="ORF">NE686_02160</name>
</gene>